<dbReference type="InterPro" id="IPR021383">
    <property type="entry name" value="DUF3015"/>
</dbReference>
<accession>A0ABY6QAB9</accession>
<dbReference type="Pfam" id="PF11220">
    <property type="entry name" value="DUF3015"/>
    <property type="match status" value="1"/>
</dbReference>
<reference evidence="1 2" key="1">
    <citation type="submission" date="2019-02" db="EMBL/GenBank/DDBJ databases">
        <title>Halieaceae_genomes.</title>
        <authorList>
            <person name="Li S.-H."/>
        </authorList>
    </citation>
    <scope>NUCLEOTIDE SEQUENCE [LARGE SCALE GENOMIC DNA]</scope>
    <source>
        <strain evidence="1 2">JH123</strain>
    </source>
</reference>
<dbReference type="Proteomes" id="UP001317963">
    <property type="component" value="Chromosome"/>
</dbReference>
<evidence type="ECO:0000313" key="1">
    <source>
        <dbReference type="EMBL" id="UZP75569.1"/>
    </source>
</evidence>
<dbReference type="EMBL" id="CP036501">
    <property type="protein sequence ID" value="UZP75569.1"/>
    <property type="molecule type" value="Genomic_DNA"/>
</dbReference>
<sequence>MLNASVALSQIGEGEAGEGPSPYVDCGIGGALFPTTSWAAVTSNVIWDAGTTAVTSATMSPETCNGKSVAMAEYVKGSYASLEMDIISGRGAYLNGLSQVSGCGAEPSEAFVTAVRNSVKNAVSSESAVVEQDKQAMLFNAAYNASLSCTS</sequence>
<evidence type="ECO:0000313" key="2">
    <source>
        <dbReference type="Proteomes" id="UP001317963"/>
    </source>
</evidence>
<gene>
    <name evidence="1" type="ORF">E0F26_05295</name>
</gene>
<name>A0ABY6QAB9_9GAMM</name>
<proteinExistence type="predicted"/>
<protein>
    <submittedName>
        <fullName evidence="1">DUF3015 domain-containing protein</fullName>
    </submittedName>
</protein>
<keyword evidence="2" id="KW-1185">Reference proteome</keyword>
<organism evidence="1 2">
    <name type="scientific">Candidatus Paraluminiphilus aquimaris</name>
    <dbReference type="NCBI Taxonomy" id="2518994"/>
    <lineage>
        <taxon>Bacteria</taxon>
        <taxon>Pseudomonadati</taxon>
        <taxon>Pseudomonadota</taxon>
        <taxon>Gammaproteobacteria</taxon>
        <taxon>Cellvibrionales</taxon>
        <taxon>Halieaceae</taxon>
        <taxon>Candidatus Paraluminiphilus</taxon>
    </lineage>
</organism>